<evidence type="ECO:0000256" key="2">
    <source>
        <dbReference type="ARBA" id="ARBA00022723"/>
    </source>
</evidence>
<keyword evidence="4 7" id="KW-0413">Isomerase</keyword>
<feature type="active site" description="Proton acceptor; specific for (S)-substrate epimerization" evidence="5">
    <location>
        <position position="262"/>
    </location>
</feature>
<comment type="cofactor">
    <cofactor evidence="6 7">
        <name>Mg(2+)</name>
        <dbReference type="ChEBI" id="CHEBI:18420"/>
    </cofactor>
    <text evidence="6 7">Binds 1 Mg(2+) ion per subunit.</text>
</comment>
<feature type="domain" description="Mandelate racemase/muconate lactonizing enzyme C-terminal" evidence="8">
    <location>
        <begin position="138"/>
        <end position="236"/>
    </location>
</feature>
<dbReference type="AlphaFoldDB" id="A0A7L5DIK7"/>
<proteinExistence type="inferred from homology"/>
<dbReference type="Proteomes" id="UP000501128">
    <property type="component" value="Chromosome"/>
</dbReference>
<evidence type="ECO:0000256" key="3">
    <source>
        <dbReference type="ARBA" id="ARBA00022842"/>
    </source>
</evidence>
<dbReference type="PANTHER" id="PTHR48080:SF3">
    <property type="entry name" value="ENOLASE SUPERFAMILY MEMBER DDB_G0284701"/>
    <property type="match status" value="1"/>
</dbReference>
<dbReference type="Pfam" id="PF13378">
    <property type="entry name" value="MR_MLE_C"/>
    <property type="match status" value="1"/>
</dbReference>
<keyword evidence="10" id="KW-1185">Reference proteome</keyword>
<dbReference type="InterPro" id="IPR013341">
    <property type="entry name" value="Mandelate_racemase_N_dom"/>
</dbReference>
<evidence type="ECO:0000256" key="7">
    <source>
        <dbReference type="RuleBase" id="RU366006"/>
    </source>
</evidence>
<dbReference type="GO" id="GO:0000287">
    <property type="term" value="F:magnesium ion binding"/>
    <property type="evidence" value="ECO:0007669"/>
    <property type="project" value="UniProtKB-ARBA"/>
</dbReference>
<reference evidence="9 10" key="1">
    <citation type="submission" date="2020-04" db="EMBL/GenBank/DDBJ databases">
        <title>Genome sequencing of novel species.</title>
        <authorList>
            <person name="Heo J."/>
            <person name="Kim S.-J."/>
            <person name="Kim J.-S."/>
            <person name="Hong S.-B."/>
            <person name="Kwon S.-W."/>
        </authorList>
    </citation>
    <scope>NUCLEOTIDE SEQUENCE [LARGE SCALE GENOMIC DNA]</scope>
    <source>
        <strain evidence="9 10">CJU-R4</strain>
    </source>
</reference>
<evidence type="ECO:0000313" key="10">
    <source>
        <dbReference type="Proteomes" id="UP000501128"/>
    </source>
</evidence>
<dbReference type="CDD" id="cd03319">
    <property type="entry name" value="L-Ala-DL-Glu_epimerase"/>
    <property type="match status" value="1"/>
</dbReference>
<evidence type="ECO:0000313" key="9">
    <source>
        <dbReference type="EMBL" id="QJD77221.1"/>
    </source>
</evidence>
<dbReference type="EMBL" id="CP051677">
    <property type="protein sequence ID" value="QJD77221.1"/>
    <property type="molecule type" value="Genomic_DNA"/>
</dbReference>
<evidence type="ECO:0000256" key="6">
    <source>
        <dbReference type="PIRSR" id="PIRSR634603-3"/>
    </source>
</evidence>
<evidence type="ECO:0000259" key="8">
    <source>
        <dbReference type="SMART" id="SM00922"/>
    </source>
</evidence>
<evidence type="ECO:0000256" key="1">
    <source>
        <dbReference type="ARBA" id="ARBA00008031"/>
    </source>
</evidence>
<accession>A0A7L5DIK7</accession>
<protein>
    <recommendedName>
        <fullName evidence="7">Dipeptide epimerase</fullName>
        <ecNumber evidence="7">5.1.1.-</ecNumber>
    </recommendedName>
</protein>
<name>A0A7L5DIK7_9BACT</name>
<dbReference type="Gene3D" id="3.20.20.120">
    <property type="entry name" value="Enolase-like C-terminal domain"/>
    <property type="match status" value="1"/>
</dbReference>
<dbReference type="InterPro" id="IPR034593">
    <property type="entry name" value="DgoD-like"/>
</dbReference>
<dbReference type="GO" id="GO:0016855">
    <property type="term" value="F:racemase and epimerase activity, acting on amino acids and derivatives"/>
    <property type="evidence" value="ECO:0007669"/>
    <property type="project" value="UniProtKB-UniRule"/>
</dbReference>
<dbReference type="SFLD" id="SFLDG00180">
    <property type="entry name" value="muconate_cycloisomerase"/>
    <property type="match status" value="1"/>
</dbReference>
<sequence length="349" mass="38138">MHLHLHPVDLRLRHTFTIAHDSRDVQPSLIVSLSDGPGGPVGLGEATATKYYGVTIASMTQALEAIRPIIESHDLADPARFWSLVQPYLANNPFALCALDQAAWDLWAKRQGKPLYQLWNLDPARAPLTNYTIGLDTPERMADKLREWPWPLYKIKLGRPDEDLELVRTLRKQADAMSGPAGPARFRVDANCGWTAEQTLAFAPELARLGVEFIEQPLPASDIDGAKRVFERSELPIIADESCIVESDVDQCAGLFHGVNIKLTKCGGLTPARRMIDRARELGLRVMVGCMTESSVGISAIAQLLPLLDYADLDGALLIANDPATGVTFANGRVHYASEAGTGARLINA</sequence>
<organism evidence="9 10">
    <name type="scientific">Spirosoma rhododendri</name>
    <dbReference type="NCBI Taxonomy" id="2728024"/>
    <lineage>
        <taxon>Bacteria</taxon>
        <taxon>Pseudomonadati</taxon>
        <taxon>Bacteroidota</taxon>
        <taxon>Cytophagia</taxon>
        <taxon>Cytophagales</taxon>
        <taxon>Cytophagaceae</taxon>
        <taxon>Spirosoma</taxon>
    </lineage>
</organism>
<feature type="binding site" evidence="6">
    <location>
        <position position="215"/>
    </location>
    <ligand>
        <name>Mg(2+)</name>
        <dbReference type="ChEBI" id="CHEBI:18420"/>
    </ligand>
</feature>
<dbReference type="InterPro" id="IPR034603">
    <property type="entry name" value="Dipeptide_epimerase"/>
</dbReference>
<dbReference type="Gene3D" id="3.30.390.10">
    <property type="entry name" value="Enolase-like, N-terminal domain"/>
    <property type="match status" value="1"/>
</dbReference>
<feature type="active site" description="Proton acceptor; specific for (R)-substrate epimerization" evidence="5">
    <location>
        <position position="156"/>
    </location>
</feature>
<keyword evidence="2 6" id="KW-0479">Metal-binding</keyword>
<dbReference type="InterPro" id="IPR029017">
    <property type="entry name" value="Enolase-like_N"/>
</dbReference>
<comment type="similarity">
    <text evidence="1 7">Belongs to the mandelate racemase/muconate lactonizing enzyme family.</text>
</comment>
<evidence type="ECO:0000256" key="5">
    <source>
        <dbReference type="PIRSR" id="PIRSR634603-1"/>
    </source>
</evidence>
<feature type="binding site" evidence="6">
    <location>
        <position position="189"/>
    </location>
    <ligand>
        <name>Mg(2+)</name>
        <dbReference type="ChEBI" id="CHEBI:18420"/>
    </ligand>
</feature>
<evidence type="ECO:0000256" key="4">
    <source>
        <dbReference type="ARBA" id="ARBA00023235"/>
    </source>
</evidence>
<dbReference type="RefSeq" id="WP_169549164.1">
    <property type="nucleotide sequence ID" value="NZ_CP051677.1"/>
</dbReference>
<keyword evidence="3 6" id="KW-0460">Magnesium</keyword>
<gene>
    <name evidence="9" type="ORF">HH216_01390</name>
</gene>
<dbReference type="Pfam" id="PF02746">
    <property type="entry name" value="MR_MLE_N"/>
    <property type="match status" value="1"/>
</dbReference>
<dbReference type="InterPro" id="IPR036849">
    <property type="entry name" value="Enolase-like_C_sf"/>
</dbReference>
<dbReference type="SMART" id="SM00922">
    <property type="entry name" value="MR_MLE"/>
    <property type="match status" value="1"/>
</dbReference>
<feature type="binding site" evidence="6">
    <location>
        <position position="240"/>
    </location>
    <ligand>
        <name>Mg(2+)</name>
        <dbReference type="ChEBI" id="CHEBI:18420"/>
    </ligand>
</feature>
<dbReference type="SUPFAM" id="SSF51604">
    <property type="entry name" value="Enolase C-terminal domain-like"/>
    <property type="match status" value="1"/>
</dbReference>
<dbReference type="EC" id="5.1.1.-" evidence="7"/>
<dbReference type="SUPFAM" id="SSF54826">
    <property type="entry name" value="Enolase N-terminal domain-like"/>
    <property type="match status" value="1"/>
</dbReference>
<dbReference type="InterPro" id="IPR029065">
    <property type="entry name" value="Enolase_C-like"/>
</dbReference>
<dbReference type="KEGG" id="srho:HH216_01390"/>
<dbReference type="SFLD" id="SFLDS00001">
    <property type="entry name" value="Enolase"/>
    <property type="match status" value="1"/>
</dbReference>
<dbReference type="InterPro" id="IPR013342">
    <property type="entry name" value="Mandelate_racemase_C"/>
</dbReference>
<dbReference type="PANTHER" id="PTHR48080">
    <property type="entry name" value="D-GALACTONATE DEHYDRATASE-RELATED"/>
    <property type="match status" value="1"/>
</dbReference>